<protein>
    <submittedName>
        <fullName evidence="1">Uncharacterized protein</fullName>
    </submittedName>
</protein>
<sequence length="55" mass="5917">MVTPFLMDSFEVRDFLAEAISGTFTIQMISAGSMHGAEQLAVAGWTTQVGPTETH</sequence>
<dbReference type="RefSeq" id="WP_191321510.1">
    <property type="nucleotide sequence ID" value="NZ_BNCG01000103.1"/>
</dbReference>
<reference evidence="2" key="1">
    <citation type="journal article" date="2019" name="Int. J. Syst. Evol. Microbiol.">
        <title>The Global Catalogue of Microorganisms (GCM) 10K type strain sequencing project: providing services to taxonomists for standard genome sequencing and annotation.</title>
        <authorList>
            <consortium name="The Broad Institute Genomics Platform"/>
            <consortium name="The Broad Institute Genome Sequencing Center for Infectious Disease"/>
            <person name="Wu L."/>
            <person name="Ma J."/>
        </authorList>
    </citation>
    <scope>NUCLEOTIDE SEQUENCE [LARGE SCALE GENOMIC DNA]</scope>
    <source>
        <strain evidence="2">KCTC 42282</strain>
    </source>
</reference>
<accession>A0ABV7UIM8</accession>
<keyword evidence="2" id="KW-1185">Reference proteome</keyword>
<name>A0ABV7UIM8_9HYPH</name>
<organism evidence="1 2">
    <name type="scientific">Camelimonas fluminis</name>
    <dbReference type="NCBI Taxonomy" id="1576911"/>
    <lineage>
        <taxon>Bacteria</taxon>
        <taxon>Pseudomonadati</taxon>
        <taxon>Pseudomonadota</taxon>
        <taxon>Alphaproteobacteria</taxon>
        <taxon>Hyphomicrobiales</taxon>
        <taxon>Chelatococcaceae</taxon>
        <taxon>Camelimonas</taxon>
    </lineage>
</organism>
<comment type="caution">
    <text evidence="1">The sequence shown here is derived from an EMBL/GenBank/DDBJ whole genome shotgun (WGS) entry which is preliminary data.</text>
</comment>
<evidence type="ECO:0000313" key="1">
    <source>
        <dbReference type="EMBL" id="MFC3638373.1"/>
    </source>
</evidence>
<proteinExistence type="predicted"/>
<gene>
    <name evidence="1" type="ORF">ACFONL_13505</name>
</gene>
<evidence type="ECO:0000313" key="2">
    <source>
        <dbReference type="Proteomes" id="UP001595704"/>
    </source>
</evidence>
<dbReference type="EMBL" id="JBHRYC010000068">
    <property type="protein sequence ID" value="MFC3638373.1"/>
    <property type="molecule type" value="Genomic_DNA"/>
</dbReference>
<dbReference type="Proteomes" id="UP001595704">
    <property type="component" value="Unassembled WGS sequence"/>
</dbReference>